<dbReference type="STRING" id="487316.BEN76_03985"/>
<dbReference type="RefSeq" id="WP_076032327.1">
    <property type="nucleotide sequence ID" value="NZ_CP016896.1"/>
</dbReference>
<evidence type="ECO:0008006" key="3">
    <source>
        <dbReference type="Google" id="ProtNLM"/>
    </source>
</evidence>
<dbReference type="InterPro" id="IPR021874">
    <property type="entry name" value="Phage_Mu_Gp27"/>
</dbReference>
<dbReference type="AlphaFoldDB" id="A0A1P8EG80"/>
<accession>A0A1P8EG80</accession>
<gene>
    <name evidence="1" type="ORF">BEN76_03985</name>
</gene>
<evidence type="ECO:0000313" key="1">
    <source>
        <dbReference type="EMBL" id="APV35221.1"/>
    </source>
</evidence>
<dbReference type="KEGG" id="asol:BEN76_03985"/>
<dbReference type="EMBL" id="CP016896">
    <property type="protein sequence ID" value="APV35221.1"/>
    <property type="molecule type" value="Genomic_DNA"/>
</dbReference>
<reference evidence="1 2" key="1">
    <citation type="submission" date="2016-08" db="EMBL/GenBank/DDBJ databases">
        <title>Complete genome sequence of Acinetobacter baylyi strain GFJ2.</title>
        <authorList>
            <person name="Tabata M."/>
            <person name="Kuboki S."/>
            <person name="Gibu N."/>
            <person name="Kinouchi Y."/>
            <person name="Vangnai A."/>
            <person name="Kasai D."/>
            <person name="Fukuda M."/>
        </authorList>
    </citation>
    <scope>NUCLEOTIDE SEQUENCE [LARGE SCALE GENOMIC DNA]</scope>
    <source>
        <strain evidence="1 2">GFJ2</strain>
    </source>
</reference>
<organism evidence="1 2">
    <name type="scientific">Acinetobacter soli</name>
    <dbReference type="NCBI Taxonomy" id="487316"/>
    <lineage>
        <taxon>Bacteria</taxon>
        <taxon>Pseudomonadati</taxon>
        <taxon>Pseudomonadota</taxon>
        <taxon>Gammaproteobacteria</taxon>
        <taxon>Moraxellales</taxon>
        <taxon>Moraxellaceae</taxon>
        <taxon>Acinetobacter</taxon>
    </lineage>
</organism>
<protein>
    <recommendedName>
        <fullName evidence="3">DUF3486 family protein</fullName>
    </recommendedName>
</protein>
<name>A0A1P8EG80_9GAMM</name>
<dbReference type="Pfam" id="PF11985">
    <property type="entry name" value="Phage_Mu_Gp27"/>
    <property type="match status" value="1"/>
</dbReference>
<evidence type="ECO:0000313" key="2">
    <source>
        <dbReference type="Proteomes" id="UP000185674"/>
    </source>
</evidence>
<sequence length="188" mass="21152">MAKSFMHKLSDEQRAFIEKMLRENRLTLNEMMDEIRAEFPVDCIPSRSALGREKKGWAEEAKAMREFAAASEVLVKEFGEDPDDKGGMLLAQAVQAIVTKKALDELTNTGADPDKPKMDIDAVGALARAARAAMMTKEKAVDNRQEIRRLAREELLKEQDENLKKAAASQGMGEEQLQFWREKVLGIK</sequence>
<proteinExistence type="predicted"/>
<dbReference type="Proteomes" id="UP000185674">
    <property type="component" value="Chromosome"/>
</dbReference>